<evidence type="ECO:0000313" key="3">
    <source>
        <dbReference type="Proteomes" id="UP000095347"/>
    </source>
</evidence>
<evidence type="ECO:0000256" key="1">
    <source>
        <dbReference type="SAM" id="MobiDB-lite"/>
    </source>
</evidence>
<dbReference type="PANTHER" id="PTHR11669:SF8">
    <property type="entry name" value="DNA POLYMERASE III SUBUNIT DELTA"/>
    <property type="match status" value="1"/>
</dbReference>
<protein>
    <recommendedName>
        <fullName evidence="4">DNA polymerase III subunit delta</fullName>
    </recommendedName>
</protein>
<reference evidence="3" key="1">
    <citation type="submission" date="2016-07" db="EMBL/GenBank/DDBJ databases">
        <authorList>
            <person name="Florea S."/>
            <person name="Webb J.S."/>
            <person name="Jaromczyk J."/>
            <person name="Schardl C.L."/>
        </authorList>
    </citation>
    <scope>NUCLEOTIDE SEQUENCE [LARGE SCALE GENOMIC DNA]</scope>
    <source>
        <strain evidence="3">MV-1</strain>
    </source>
</reference>
<organism evidence="2 3">
    <name type="scientific">Magnetovibrio blakemorei</name>
    <dbReference type="NCBI Taxonomy" id="28181"/>
    <lineage>
        <taxon>Bacteria</taxon>
        <taxon>Pseudomonadati</taxon>
        <taxon>Pseudomonadota</taxon>
        <taxon>Alphaproteobacteria</taxon>
        <taxon>Rhodospirillales</taxon>
        <taxon>Magnetovibrionaceae</taxon>
        <taxon>Magnetovibrio</taxon>
    </lineage>
</organism>
<dbReference type="InterPro" id="IPR027417">
    <property type="entry name" value="P-loop_NTPase"/>
</dbReference>
<accession>A0A1E5Q457</accession>
<dbReference type="Proteomes" id="UP000095347">
    <property type="component" value="Unassembled WGS sequence"/>
</dbReference>
<proteinExistence type="predicted"/>
<keyword evidence="3" id="KW-1185">Reference proteome</keyword>
<dbReference type="GO" id="GO:0009360">
    <property type="term" value="C:DNA polymerase III complex"/>
    <property type="evidence" value="ECO:0007669"/>
    <property type="project" value="TreeGrafter"/>
</dbReference>
<dbReference type="EMBL" id="MCGG01000067">
    <property type="protein sequence ID" value="OEJ64668.1"/>
    <property type="molecule type" value="Genomic_DNA"/>
</dbReference>
<gene>
    <name evidence="2" type="ORF">BEN30_00825</name>
</gene>
<comment type="caution">
    <text evidence="2">The sequence shown here is derived from an EMBL/GenBank/DDBJ whole genome shotgun (WGS) entry which is preliminary data.</text>
</comment>
<sequence length="385" mass="42027">MSSSFAPEDGFDPDNWPPLPIANTQLQGHEEVEQVLLDSYNSGRMHHAWLFTGPKGIGKATLAHRFARFVLANGKKEGGNQDGPGLFGDALPKADPISLEVSSSSPVYQRIVAGGHADMLVIERRLNEKTGKLKSVIDVDSVREVGGFMRLTPAEGGFRVVIIDSADEMNVNAANAVLKVLEEPPKNALLMLISHNPGRLLPTIRSRCRTLKLRPLSSDRITQLVQTYAPEVSGPDAQRLAALSDGSIGRALGLVEEGGLELYAELLSLLHTLPRLNVKDLHRLADKVARPGADEAFLTVTGLLRWWLERMILTAAGKLPATSSMADDEALFMAGLASQASLDRWFLVWEKINHLVARTTGLNLDKKQVVLDAFLDLENTVRTAR</sequence>
<dbReference type="GO" id="GO:0006261">
    <property type="term" value="P:DNA-templated DNA replication"/>
    <property type="evidence" value="ECO:0007669"/>
    <property type="project" value="TreeGrafter"/>
</dbReference>
<feature type="region of interest" description="Disordered" evidence="1">
    <location>
        <begin position="1"/>
        <end position="22"/>
    </location>
</feature>
<dbReference type="NCBIfam" id="NF005677">
    <property type="entry name" value="PRK07471.1"/>
    <property type="match status" value="1"/>
</dbReference>
<dbReference type="Gene3D" id="3.40.50.300">
    <property type="entry name" value="P-loop containing nucleotide triphosphate hydrolases"/>
    <property type="match status" value="1"/>
</dbReference>
<dbReference type="InterPro" id="IPR050238">
    <property type="entry name" value="DNA_Rep/Repair_Clamp_Loader"/>
</dbReference>
<name>A0A1E5Q457_9PROT</name>
<dbReference type="STRING" id="28181.BEN30_00825"/>
<dbReference type="Pfam" id="PF13177">
    <property type="entry name" value="DNA_pol3_delta2"/>
    <property type="match status" value="2"/>
</dbReference>
<dbReference type="PANTHER" id="PTHR11669">
    <property type="entry name" value="REPLICATION FACTOR C / DNA POLYMERASE III GAMMA-TAU SUBUNIT"/>
    <property type="match status" value="1"/>
</dbReference>
<evidence type="ECO:0000313" key="2">
    <source>
        <dbReference type="EMBL" id="OEJ64668.1"/>
    </source>
</evidence>
<evidence type="ECO:0008006" key="4">
    <source>
        <dbReference type="Google" id="ProtNLM"/>
    </source>
</evidence>
<dbReference type="RefSeq" id="WP_069959170.1">
    <property type="nucleotide sequence ID" value="NZ_MCGG01000067.1"/>
</dbReference>
<dbReference type="OrthoDB" id="9811073at2"/>
<dbReference type="AlphaFoldDB" id="A0A1E5Q457"/>
<dbReference type="SUPFAM" id="SSF52540">
    <property type="entry name" value="P-loop containing nucleoside triphosphate hydrolases"/>
    <property type="match status" value="1"/>
</dbReference>